<reference evidence="2" key="2">
    <citation type="submission" date="2022-01" db="EMBL/GenBank/DDBJ databases">
        <authorList>
            <person name="Yamashiro T."/>
            <person name="Shiraishi A."/>
            <person name="Satake H."/>
            <person name="Nakayama K."/>
        </authorList>
    </citation>
    <scope>NUCLEOTIDE SEQUENCE</scope>
</reference>
<evidence type="ECO:0000256" key="1">
    <source>
        <dbReference type="SAM" id="Phobius"/>
    </source>
</evidence>
<reference evidence="2" key="1">
    <citation type="journal article" date="2022" name="Int. J. Mol. Sci.">
        <title>Draft Genome of Tanacetum Coccineum: Genomic Comparison of Closely Related Tanacetum-Family Plants.</title>
        <authorList>
            <person name="Yamashiro T."/>
            <person name="Shiraishi A."/>
            <person name="Nakayama K."/>
            <person name="Satake H."/>
        </authorList>
    </citation>
    <scope>NUCLEOTIDE SEQUENCE</scope>
</reference>
<proteinExistence type="predicted"/>
<name>A0ABQ4XYY3_9ASTR</name>
<keyword evidence="1" id="KW-0472">Membrane</keyword>
<dbReference type="Proteomes" id="UP001151760">
    <property type="component" value="Unassembled WGS sequence"/>
</dbReference>
<accession>A0ABQ4XYY3</accession>
<keyword evidence="3" id="KW-1185">Reference proteome</keyword>
<comment type="caution">
    <text evidence="2">The sequence shown here is derived from an EMBL/GenBank/DDBJ whole genome shotgun (WGS) entry which is preliminary data.</text>
</comment>
<keyword evidence="1" id="KW-1133">Transmembrane helix</keyword>
<gene>
    <name evidence="2" type="ORF">Tco_0703485</name>
</gene>
<feature type="transmembrane region" description="Helical" evidence="1">
    <location>
        <begin position="53"/>
        <end position="79"/>
    </location>
</feature>
<dbReference type="EMBL" id="BQNB010009947">
    <property type="protein sequence ID" value="GJS70644.1"/>
    <property type="molecule type" value="Genomic_DNA"/>
</dbReference>
<evidence type="ECO:0000313" key="3">
    <source>
        <dbReference type="Proteomes" id="UP001151760"/>
    </source>
</evidence>
<evidence type="ECO:0000313" key="2">
    <source>
        <dbReference type="EMBL" id="GJS70644.1"/>
    </source>
</evidence>
<protein>
    <submittedName>
        <fullName evidence="2">Uncharacterized protein</fullName>
    </submittedName>
</protein>
<organism evidence="2 3">
    <name type="scientific">Tanacetum coccineum</name>
    <dbReference type="NCBI Taxonomy" id="301880"/>
    <lineage>
        <taxon>Eukaryota</taxon>
        <taxon>Viridiplantae</taxon>
        <taxon>Streptophyta</taxon>
        <taxon>Embryophyta</taxon>
        <taxon>Tracheophyta</taxon>
        <taxon>Spermatophyta</taxon>
        <taxon>Magnoliopsida</taxon>
        <taxon>eudicotyledons</taxon>
        <taxon>Gunneridae</taxon>
        <taxon>Pentapetalae</taxon>
        <taxon>asterids</taxon>
        <taxon>campanulids</taxon>
        <taxon>Asterales</taxon>
        <taxon>Asteraceae</taxon>
        <taxon>Asteroideae</taxon>
        <taxon>Anthemideae</taxon>
        <taxon>Anthemidinae</taxon>
        <taxon>Tanacetum</taxon>
    </lineage>
</organism>
<sequence length="294" mass="33345">MLIQNKFNKVRYLSWAGCLGGLVGLGRRGGEIGVGWGLAVRGSVLNVLGDGGLGHWTLVVVGDLWLLLIMALFLVCLFFPDILVGPGSPFRLVYWGHDTLLVSCFGVRAGRVNNWWACWCGGCWGVRAWGSHGRWPPWKLVRNTSLVYEMGKNGRMKSLLLLGSDEDERIIKDVNRSSWYKEDDRKEIQTDTSQDDNTDSEKENDELRLCLTIASDEDKEVDYEILDKKRNNILLRKESTGANEILLFRELNLESEEEGHTMAIGVRVIRFVKKLIAELDTYKNLLGNEKRKDL</sequence>
<keyword evidence="1" id="KW-0812">Transmembrane</keyword>